<comment type="caution">
    <text evidence="2">The sequence shown here is derived from an EMBL/GenBank/DDBJ whole genome shotgun (WGS) entry which is preliminary data.</text>
</comment>
<feature type="region of interest" description="Disordered" evidence="1">
    <location>
        <begin position="1"/>
        <end position="37"/>
    </location>
</feature>
<accession>A0A8H5MAV0</accession>
<proteinExistence type="predicted"/>
<feature type="compositionally biased region" description="Low complexity" evidence="1">
    <location>
        <begin position="9"/>
        <end position="24"/>
    </location>
</feature>
<sequence length="340" mass="36993">MSATRVALANSTNSPRSSSRPASTRFISKPSSRKSAPTCTVSLANVNANDLCVSFGSISSSPSSPSPTHLIPFPSLPAECSDTVISQPDRTCLLLLRSSSETHLQPRRRASPVPHVAQQRRKRVTARLSDPSPSTSPEPCSGAEPLCQPPRKRPRLQNSAKPAKRVSPTHSSDLRCMAFIQRCVAGGVLKRQAAAQARRTERSAQPTFLETQDKLLAGRLRTRLLAQGLKEADFIDLDCELQPDFPMDVDEPHRCSGLSVDMDIDVERHDSLGPTLIPSSLPRRSAPPDLDCLLSVSQLVAVLHMRHHARKPSRPNSSPESRGTLAEIPRRPSPLSKSTL</sequence>
<evidence type="ECO:0000256" key="1">
    <source>
        <dbReference type="SAM" id="MobiDB-lite"/>
    </source>
</evidence>
<dbReference type="Proteomes" id="UP000565441">
    <property type="component" value="Unassembled WGS sequence"/>
</dbReference>
<dbReference type="EMBL" id="JAACJP010000002">
    <property type="protein sequence ID" value="KAF5386871.1"/>
    <property type="molecule type" value="Genomic_DNA"/>
</dbReference>
<evidence type="ECO:0000313" key="3">
    <source>
        <dbReference type="Proteomes" id="UP000565441"/>
    </source>
</evidence>
<evidence type="ECO:0000313" key="2">
    <source>
        <dbReference type="EMBL" id="KAF5386871.1"/>
    </source>
</evidence>
<protein>
    <submittedName>
        <fullName evidence="2">Uncharacterized protein</fullName>
    </submittedName>
</protein>
<feature type="region of interest" description="Disordered" evidence="1">
    <location>
        <begin position="306"/>
        <end position="340"/>
    </location>
</feature>
<keyword evidence="3" id="KW-1185">Reference proteome</keyword>
<organism evidence="2 3">
    <name type="scientific">Tricholomella constricta</name>
    <dbReference type="NCBI Taxonomy" id="117010"/>
    <lineage>
        <taxon>Eukaryota</taxon>
        <taxon>Fungi</taxon>
        <taxon>Dikarya</taxon>
        <taxon>Basidiomycota</taxon>
        <taxon>Agaricomycotina</taxon>
        <taxon>Agaricomycetes</taxon>
        <taxon>Agaricomycetidae</taxon>
        <taxon>Agaricales</taxon>
        <taxon>Tricholomatineae</taxon>
        <taxon>Lyophyllaceae</taxon>
        <taxon>Tricholomella</taxon>
    </lineage>
</organism>
<dbReference type="OrthoDB" id="3057224at2759"/>
<name>A0A8H5MAV0_9AGAR</name>
<dbReference type="AlphaFoldDB" id="A0A8H5MAV0"/>
<gene>
    <name evidence="2" type="ORF">D9615_002129</name>
</gene>
<reference evidence="2 3" key="1">
    <citation type="journal article" date="2020" name="ISME J.">
        <title>Uncovering the hidden diversity of litter-decomposition mechanisms in mushroom-forming fungi.</title>
        <authorList>
            <person name="Floudas D."/>
            <person name="Bentzer J."/>
            <person name="Ahren D."/>
            <person name="Johansson T."/>
            <person name="Persson P."/>
            <person name="Tunlid A."/>
        </authorList>
    </citation>
    <scope>NUCLEOTIDE SEQUENCE [LARGE SCALE GENOMIC DNA]</scope>
    <source>
        <strain evidence="2 3">CBS 661.87</strain>
    </source>
</reference>
<feature type="region of interest" description="Disordered" evidence="1">
    <location>
        <begin position="101"/>
        <end position="169"/>
    </location>
</feature>
<feature type="compositionally biased region" description="Polar residues" evidence="1">
    <location>
        <begin position="25"/>
        <end position="37"/>
    </location>
</feature>